<geneLocation type="plasmid" evidence="6">
    <name>plasmid2</name>
</geneLocation>
<dbReference type="InterPro" id="IPR006140">
    <property type="entry name" value="D-isomer_DH_NAD-bd"/>
</dbReference>
<reference evidence="6 7" key="1">
    <citation type="submission" date="2017-06" db="EMBL/GenBank/DDBJ databases">
        <title>Genome sequencing of cyanobaciteial culture collection at National Institute for Environmental Studies (NIES).</title>
        <authorList>
            <person name="Hirose Y."/>
            <person name="Shimura Y."/>
            <person name="Fujisawa T."/>
            <person name="Nakamura Y."/>
            <person name="Kawachi M."/>
        </authorList>
    </citation>
    <scope>NUCLEOTIDE SEQUENCE [LARGE SCALE GENOMIC DNA]</scope>
    <source>
        <strain evidence="6 7">NIES-23</strain>
        <plasmid evidence="7">Plasmid Plasmid2 dna</plasmid>
    </source>
</reference>
<evidence type="ECO:0000313" key="6">
    <source>
        <dbReference type="EMBL" id="BAY73177.1"/>
    </source>
</evidence>
<dbReference type="SUPFAM" id="SSF51735">
    <property type="entry name" value="NAD(P)-binding Rossmann-fold domains"/>
    <property type="match status" value="1"/>
</dbReference>
<dbReference type="Proteomes" id="UP000217507">
    <property type="component" value="Plasmid Plasmid2 dna"/>
</dbReference>
<dbReference type="EMBL" id="AP018218">
    <property type="protein sequence ID" value="BAY73177.1"/>
    <property type="molecule type" value="Genomic_DNA"/>
</dbReference>
<feature type="domain" description="D-isomer specific 2-hydroxyacid dehydrogenase NAD-binding" evidence="5">
    <location>
        <begin position="109"/>
        <end position="295"/>
    </location>
</feature>
<name>A0A1Z4KW64_ANAVA</name>
<comment type="similarity">
    <text evidence="1 3">Belongs to the D-isomer specific 2-hydroxyacid dehydrogenase family.</text>
</comment>
<dbReference type="GO" id="GO:0051287">
    <property type="term" value="F:NAD binding"/>
    <property type="evidence" value="ECO:0007669"/>
    <property type="project" value="InterPro"/>
</dbReference>
<gene>
    <name evidence="6" type="ORF">NIES23_60050</name>
</gene>
<dbReference type="GO" id="GO:0005829">
    <property type="term" value="C:cytosol"/>
    <property type="evidence" value="ECO:0007669"/>
    <property type="project" value="TreeGrafter"/>
</dbReference>
<sequence>MKPKVVITNWVHPEVIELLKPSCEVIANPSKEALSREEILQRAKDAEALMVFMPDTIDEAFLRECPKLKIIAAALKGYDNFDVAACTHRGIWFTIVPSLLSAPTAEITIGLLIGLGRQMLEGDRFIRTGKFTGWRPQFYSLGLANRTLGIVGMGALGKAIAGRLAGFEMQLLYSDPVALPPEQEATGNISRVPFETLIESSDFVVLVVPLQPATLHLINANTLAKMKPGSFLINPCRGSVVDEQAVCKALESGHLAGYAADVFEMEDWYRSDRPHNIPQPLLENTKQTFFTPHIGSAVDELRHNIALEAAQNILQALQGQKPQGAVNYLRES</sequence>
<evidence type="ECO:0000259" key="4">
    <source>
        <dbReference type="Pfam" id="PF00389"/>
    </source>
</evidence>
<evidence type="ECO:0000256" key="1">
    <source>
        <dbReference type="ARBA" id="ARBA00005854"/>
    </source>
</evidence>
<feature type="domain" description="D-isomer specific 2-hydroxyacid dehydrogenase catalytic" evidence="4">
    <location>
        <begin position="5"/>
        <end position="327"/>
    </location>
</feature>
<dbReference type="PANTHER" id="PTHR10996">
    <property type="entry name" value="2-HYDROXYACID DEHYDROGENASE-RELATED"/>
    <property type="match status" value="1"/>
</dbReference>
<dbReference type="GO" id="GO:0030267">
    <property type="term" value="F:glyoxylate reductase (NADPH) activity"/>
    <property type="evidence" value="ECO:0007669"/>
    <property type="project" value="TreeGrafter"/>
</dbReference>
<dbReference type="GO" id="GO:0008465">
    <property type="term" value="F:hydroxypyruvate reductase (NADH) activity"/>
    <property type="evidence" value="ECO:0007669"/>
    <property type="project" value="TreeGrafter"/>
</dbReference>
<dbReference type="InterPro" id="IPR050223">
    <property type="entry name" value="D-isomer_2-hydroxyacid_DH"/>
</dbReference>
<dbReference type="SUPFAM" id="SSF52283">
    <property type="entry name" value="Formate/glycerate dehydrogenase catalytic domain-like"/>
    <property type="match status" value="1"/>
</dbReference>
<evidence type="ECO:0000259" key="5">
    <source>
        <dbReference type="Pfam" id="PF02826"/>
    </source>
</evidence>
<proteinExistence type="inferred from homology"/>
<dbReference type="PROSITE" id="PS00671">
    <property type="entry name" value="D_2_HYDROXYACID_DH_3"/>
    <property type="match status" value="1"/>
</dbReference>
<dbReference type="Gene3D" id="3.40.50.720">
    <property type="entry name" value="NAD(P)-binding Rossmann-like Domain"/>
    <property type="match status" value="2"/>
</dbReference>
<keyword evidence="2 3" id="KW-0560">Oxidoreductase</keyword>
<evidence type="ECO:0000256" key="2">
    <source>
        <dbReference type="ARBA" id="ARBA00023002"/>
    </source>
</evidence>
<dbReference type="InterPro" id="IPR036291">
    <property type="entry name" value="NAD(P)-bd_dom_sf"/>
</dbReference>
<dbReference type="SMR" id="A0A1Z4KW64"/>
<dbReference type="Pfam" id="PF00389">
    <property type="entry name" value="2-Hacid_dh"/>
    <property type="match status" value="1"/>
</dbReference>
<organism evidence="6 7">
    <name type="scientific">Trichormus variabilis NIES-23</name>
    <dbReference type="NCBI Taxonomy" id="1973479"/>
    <lineage>
        <taxon>Bacteria</taxon>
        <taxon>Bacillati</taxon>
        <taxon>Cyanobacteriota</taxon>
        <taxon>Cyanophyceae</taxon>
        <taxon>Nostocales</taxon>
        <taxon>Nostocaceae</taxon>
        <taxon>Trichormus</taxon>
    </lineage>
</organism>
<keyword evidence="6" id="KW-0614">Plasmid</keyword>
<dbReference type="CDD" id="cd12157">
    <property type="entry name" value="PTDH"/>
    <property type="match status" value="1"/>
</dbReference>
<dbReference type="InterPro" id="IPR029753">
    <property type="entry name" value="D-isomer_DH_CS"/>
</dbReference>
<evidence type="ECO:0000256" key="3">
    <source>
        <dbReference type="RuleBase" id="RU003719"/>
    </source>
</evidence>
<protein>
    <submittedName>
        <fullName evidence="6">Glycerate dehydrogenase</fullName>
    </submittedName>
</protein>
<dbReference type="InterPro" id="IPR006139">
    <property type="entry name" value="D-isomer_2_OHA_DH_cat_dom"/>
</dbReference>
<dbReference type="AlphaFoldDB" id="A0A1Z4KW64"/>
<evidence type="ECO:0000313" key="7">
    <source>
        <dbReference type="Proteomes" id="UP000217507"/>
    </source>
</evidence>
<dbReference type="PANTHER" id="PTHR10996:SF257">
    <property type="entry name" value="GLYOXYLATE REDUCTASE 1"/>
    <property type="match status" value="1"/>
</dbReference>
<accession>A0A1Z4KW64</accession>
<dbReference type="Pfam" id="PF02826">
    <property type="entry name" value="2-Hacid_dh_C"/>
    <property type="match status" value="1"/>
</dbReference>